<feature type="region of interest" description="Disordered" evidence="1">
    <location>
        <begin position="1"/>
        <end position="24"/>
    </location>
</feature>
<feature type="compositionally biased region" description="Basic and acidic residues" evidence="1">
    <location>
        <begin position="1"/>
        <end position="10"/>
    </location>
</feature>
<dbReference type="Proteomes" id="UP000054988">
    <property type="component" value="Unassembled WGS sequence"/>
</dbReference>
<evidence type="ECO:0000313" key="3">
    <source>
        <dbReference type="Proteomes" id="UP000054988"/>
    </source>
</evidence>
<dbReference type="EMBL" id="LATX01001761">
    <property type="protein sequence ID" value="KTB38453.1"/>
    <property type="molecule type" value="Genomic_DNA"/>
</dbReference>
<evidence type="ECO:0000313" key="2">
    <source>
        <dbReference type="EMBL" id="KTB38453.1"/>
    </source>
</evidence>
<name>A0A0W0FQF5_MONRR</name>
<comment type="caution">
    <text evidence="2">The sequence shown here is derived from an EMBL/GenBank/DDBJ whole genome shotgun (WGS) entry which is preliminary data.</text>
</comment>
<reference evidence="2 3" key="1">
    <citation type="submission" date="2015-12" db="EMBL/GenBank/DDBJ databases">
        <title>Draft genome sequence of Moniliophthora roreri, the causal agent of frosty pod rot of cacao.</title>
        <authorList>
            <person name="Aime M.C."/>
            <person name="Diaz-Valderrama J.R."/>
            <person name="Kijpornyongpan T."/>
            <person name="Phillips-Mora W."/>
        </authorList>
    </citation>
    <scope>NUCLEOTIDE SEQUENCE [LARGE SCALE GENOMIC DNA]</scope>
    <source>
        <strain evidence="2 3">MCA 2952</strain>
    </source>
</reference>
<dbReference type="AlphaFoldDB" id="A0A0W0FQF5"/>
<evidence type="ECO:0000256" key="1">
    <source>
        <dbReference type="SAM" id="MobiDB-lite"/>
    </source>
</evidence>
<organism evidence="2 3">
    <name type="scientific">Moniliophthora roreri</name>
    <name type="common">Frosty pod rot fungus</name>
    <name type="synonym">Monilia roreri</name>
    <dbReference type="NCBI Taxonomy" id="221103"/>
    <lineage>
        <taxon>Eukaryota</taxon>
        <taxon>Fungi</taxon>
        <taxon>Dikarya</taxon>
        <taxon>Basidiomycota</taxon>
        <taxon>Agaricomycotina</taxon>
        <taxon>Agaricomycetes</taxon>
        <taxon>Agaricomycetidae</taxon>
        <taxon>Agaricales</taxon>
        <taxon>Marasmiineae</taxon>
        <taxon>Marasmiaceae</taxon>
        <taxon>Moniliophthora</taxon>
    </lineage>
</organism>
<protein>
    <submittedName>
        <fullName evidence="2">Uncharacterized protein</fullName>
    </submittedName>
</protein>
<gene>
    <name evidence="2" type="ORF">WG66_8971</name>
</gene>
<proteinExistence type="predicted"/>
<feature type="compositionally biased region" description="Polar residues" evidence="1">
    <location>
        <begin position="12"/>
        <end position="22"/>
    </location>
</feature>
<accession>A0A0W0FQF5</accession>
<sequence length="194" mass="21889">MSEAAVEKLSETVPTTQKTTTGDVEIGNDEEKMKKDRAVRQGIFLTLSPSSVLNSLMKFYFLDPKLPHYKTPFSPSSPNPTMSSALPYRRCHLDGKPKKDIYMEHLGKKFFITRDNHGNETLKEEDMPFVMGSTLKFEGFGDNLAWNDTKEPMCDMFESRTPGPFIDHSGDDNHDLVGFHAALSEDYRQGSRGS</sequence>